<comment type="subcellular location">
    <subcellularLocation>
        <location evidence="1">Membrane</location>
        <topology evidence="1">Multi-pass membrane protein</topology>
    </subcellularLocation>
</comment>
<dbReference type="InterPro" id="IPR036259">
    <property type="entry name" value="MFS_trans_sf"/>
</dbReference>
<evidence type="ECO:0000256" key="4">
    <source>
        <dbReference type="ARBA" id="ARBA00022989"/>
    </source>
</evidence>
<protein>
    <submittedName>
        <fullName evidence="7">Major facilitator superfamily</fullName>
    </submittedName>
</protein>
<dbReference type="PANTHER" id="PTHR43791:SF46">
    <property type="entry name" value="MAJOR FACILITATOR SUPERFAMILY (MFS) PROFILE DOMAIN-CONTAINING PROTEIN-RELATED"/>
    <property type="match status" value="1"/>
</dbReference>
<reference evidence="7 8" key="1">
    <citation type="submission" date="2016-08" db="EMBL/GenBank/DDBJ databases">
        <authorList>
            <consortium name="Lentinula edodes genome sequencing consortium"/>
            <person name="Sakamoto Y."/>
            <person name="Nakade K."/>
            <person name="Sato S."/>
            <person name="Yoshida Y."/>
            <person name="Miyazaki K."/>
            <person name="Natsume S."/>
            <person name="Konno N."/>
        </authorList>
    </citation>
    <scope>NUCLEOTIDE SEQUENCE [LARGE SCALE GENOMIC DNA]</scope>
    <source>
        <strain evidence="7 8">NBRC 111202</strain>
    </source>
</reference>
<evidence type="ECO:0000256" key="1">
    <source>
        <dbReference type="ARBA" id="ARBA00004141"/>
    </source>
</evidence>
<feature type="transmembrane region" description="Helical" evidence="6">
    <location>
        <begin position="34"/>
        <end position="51"/>
    </location>
</feature>
<dbReference type="PANTHER" id="PTHR43791">
    <property type="entry name" value="PERMEASE-RELATED"/>
    <property type="match status" value="1"/>
</dbReference>
<feature type="transmembrane region" description="Helical" evidence="6">
    <location>
        <begin position="377"/>
        <end position="399"/>
    </location>
</feature>
<evidence type="ECO:0000313" key="8">
    <source>
        <dbReference type="Proteomes" id="UP000188533"/>
    </source>
</evidence>
<dbReference type="InterPro" id="IPR011701">
    <property type="entry name" value="MFS"/>
</dbReference>
<gene>
    <name evidence="7" type="ORF">LENED_012903</name>
</gene>
<reference evidence="7 8" key="2">
    <citation type="submission" date="2017-02" db="EMBL/GenBank/DDBJ databases">
        <title>A genome survey and senescence transcriptome analysis in Lentinula edodes.</title>
        <authorList>
            <person name="Sakamoto Y."/>
            <person name="Nakade K."/>
            <person name="Sato S."/>
            <person name="Yoshida Y."/>
            <person name="Miyazaki K."/>
            <person name="Natsume S."/>
            <person name="Konno N."/>
        </authorList>
    </citation>
    <scope>NUCLEOTIDE SEQUENCE [LARGE SCALE GENOMIC DNA]</scope>
    <source>
        <strain evidence="7 8">NBRC 111202</strain>
    </source>
</reference>
<dbReference type="FunFam" id="1.20.1250.20:FF:000018">
    <property type="entry name" value="MFS transporter permease"/>
    <property type="match status" value="1"/>
</dbReference>
<keyword evidence="4 6" id="KW-1133">Transmembrane helix</keyword>
<feature type="transmembrane region" description="Helical" evidence="6">
    <location>
        <begin position="524"/>
        <end position="550"/>
    </location>
</feature>
<organism evidence="7 8">
    <name type="scientific">Lentinula edodes</name>
    <name type="common">Shiitake mushroom</name>
    <name type="synonym">Lentinus edodes</name>
    <dbReference type="NCBI Taxonomy" id="5353"/>
    <lineage>
        <taxon>Eukaryota</taxon>
        <taxon>Fungi</taxon>
        <taxon>Dikarya</taxon>
        <taxon>Basidiomycota</taxon>
        <taxon>Agaricomycotina</taxon>
        <taxon>Agaricomycetes</taxon>
        <taxon>Agaricomycetidae</taxon>
        <taxon>Agaricales</taxon>
        <taxon>Marasmiineae</taxon>
        <taxon>Omphalotaceae</taxon>
        <taxon>Lentinula</taxon>
    </lineage>
</organism>
<sequence>MSTTHNRSSGELKLLDPEKRPLDEVEIRRVLRKLDYHILPIVVLLYLLAFLDRGNIGMVEDANLTGLRYNILSAVFFIPYCLGEVPSNIMLKVVRPSRWLSGAAVAWGTIVTLMCLCDSFKSLLITRLFVGLTESALSPGILFYLSTWYPRRYLAWRVGLYVSATVIAGAFSGLLAYGIERMDNLGGLHGWQWIFGLEGIVTVLVGLVSLFFIHDSVQSAKFITISEKDYLQRAIARDSSELSVHLDKKFIWQAFKDYRTYLHSLCFLGIMIPLYSLALFLPTLINELGYRAIDAQLFTVPPYALACTEFESNSSTLSYVAMFFATSGVFSADAVFCTWFSTAYSGETKRAIAIINGAGNLGGALASFVYISPRNYYIGYIVNIGCLVATILLTGFMMWEFKRENHLKEQECAGKDITVELKAEWKNMGDRSPLFRYPLIRNHEWLVFVLMRQLKDQAQSFFLSARQAFRIEQETRILLLYTLGEQILDVDAVALALHIFSYFFLGLSTILGISGALYRSCPLVAMFCSMIMAQLVFGIGSGIYCLTILFSDPGDITSRILHQKCLHLDHFSGAFCERTPLMKYLTLALFIQAWLIEILGIYYAQAYVQELLDEETDGMKEFDYEFDYDYAYY</sequence>
<feature type="transmembrane region" description="Helical" evidence="6">
    <location>
        <begin position="158"/>
        <end position="179"/>
    </location>
</feature>
<keyword evidence="2" id="KW-0813">Transport</keyword>
<evidence type="ECO:0000256" key="2">
    <source>
        <dbReference type="ARBA" id="ARBA00022448"/>
    </source>
</evidence>
<keyword evidence="8" id="KW-1185">Reference proteome</keyword>
<dbReference type="AlphaFoldDB" id="A0A1Q3ETU1"/>
<accession>A0A1Q3ETU1</accession>
<dbReference type="EMBL" id="BDGU01001940">
    <property type="protein sequence ID" value="GAW10615.1"/>
    <property type="molecule type" value="Genomic_DNA"/>
</dbReference>
<feature type="transmembrane region" description="Helical" evidence="6">
    <location>
        <begin position="103"/>
        <end position="122"/>
    </location>
</feature>
<feature type="transmembrane region" description="Helical" evidence="6">
    <location>
        <begin position="352"/>
        <end position="371"/>
    </location>
</feature>
<evidence type="ECO:0000313" key="7">
    <source>
        <dbReference type="EMBL" id="GAW10615.1"/>
    </source>
</evidence>
<feature type="transmembrane region" description="Helical" evidence="6">
    <location>
        <begin position="584"/>
        <end position="604"/>
    </location>
</feature>
<name>A0A1Q3ETU1_LENED</name>
<keyword evidence="3 6" id="KW-0812">Transmembrane</keyword>
<feature type="transmembrane region" description="Helical" evidence="6">
    <location>
        <begin position="261"/>
        <end position="281"/>
    </location>
</feature>
<dbReference type="Proteomes" id="UP000188533">
    <property type="component" value="Unassembled WGS sequence"/>
</dbReference>
<dbReference type="Pfam" id="PF07690">
    <property type="entry name" value="MFS_1"/>
    <property type="match status" value="1"/>
</dbReference>
<dbReference type="SUPFAM" id="SSF103473">
    <property type="entry name" value="MFS general substrate transporter"/>
    <property type="match status" value="1"/>
</dbReference>
<evidence type="ECO:0000256" key="6">
    <source>
        <dbReference type="SAM" id="Phobius"/>
    </source>
</evidence>
<comment type="caution">
    <text evidence="7">The sequence shown here is derived from an EMBL/GenBank/DDBJ whole genome shotgun (WGS) entry which is preliminary data.</text>
</comment>
<feature type="transmembrane region" description="Helical" evidence="6">
    <location>
        <begin position="191"/>
        <end position="213"/>
    </location>
</feature>
<keyword evidence="5 6" id="KW-0472">Membrane</keyword>
<dbReference type="GO" id="GO:0022857">
    <property type="term" value="F:transmembrane transporter activity"/>
    <property type="evidence" value="ECO:0007669"/>
    <property type="project" value="InterPro"/>
</dbReference>
<evidence type="ECO:0000256" key="3">
    <source>
        <dbReference type="ARBA" id="ARBA00022692"/>
    </source>
</evidence>
<feature type="transmembrane region" description="Helical" evidence="6">
    <location>
        <begin position="128"/>
        <end position="146"/>
    </location>
</feature>
<feature type="transmembrane region" description="Helical" evidence="6">
    <location>
        <begin position="495"/>
        <end position="518"/>
    </location>
</feature>
<evidence type="ECO:0000256" key="5">
    <source>
        <dbReference type="ARBA" id="ARBA00023136"/>
    </source>
</evidence>
<dbReference type="Gene3D" id="1.20.1250.20">
    <property type="entry name" value="MFS general substrate transporter like domains"/>
    <property type="match status" value="1"/>
</dbReference>
<feature type="transmembrane region" description="Helical" evidence="6">
    <location>
        <begin position="71"/>
        <end position="91"/>
    </location>
</feature>
<proteinExistence type="predicted"/>
<dbReference type="GO" id="GO:0016020">
    <property type="term" value="C:membrane"/>
    <property type="evidence" value="ECO:0007669"/>
    <property type="project" value="UniProtKB-SubCell"/>
</dbReference>
<dbReference type="STRING" id="5353.A0A1Q3ETU1"/>
<feature type="transmembrane region" description="Helical" evidence="6">
    <location>
        <begin position="319"/>
        <end position="340"/>
    </location>
</feature>